<evidence type="ECO:0000313" key="2">
    <source>
        <dbReference type="Proteomes" id="UP001341281"/>
    </source>
</evidence>
<dbReference type="EMBL" id="CP144745">
    <property type="protein sequence ID" value="WVZ50902.1"/>
    <property type="molecule type" value="Genomic_DNA"/>
</dbReference>
<sequence>MYILTREEIAPFRSVLREPRRDVWVGVPALSVSWAMPSACPATRQRFFIHTLVNPSASLGLRMGSLRVPRCFRRRSAQLRAPTPSASPSPLHFVPSSSFRGSAAFCFVLLAECFKEIAAAEALCRALPSPSAPRPSPRPPVCFTRRRASQGVHARKARVSQRNPRPSVHPRCSLSACRRSPIWAWAAAIGGPANMAAASASLRSPDN</sequence>
<accession>A0AAQ3PPS6</accession>
<name>A0AAQ3PPS6_PASNO</name>
<protein>
    <submittedName>
        <fullName evidence="1">Uncharacterized protein</fullName>
    </submittedName>
</protein>
<organism evidence="1 2">
    <name type="scientific">Paspalum notatum var. saurae</name>
    <dbReference type="NCBI Taxonomy" id="547442"/>
    <lineage>
        <taxon>Eukaryota</taxon>
        <taxon>Viridiplantae</taxon>
        <taxon>Streptophyta</taxon>
        <taxon>Embryophyta</taxon>
        <taxon>Tracheophyta</taxon>
        <taxon>Spermatophyta</taxon>
        <taxon>Magnoliopsida</taxon>
        <taxon>Liliopsida</taxon>
        <taxon>Poales</taxon>
        <taxon>Poaceae</taxon>
        <taxon>PACMAD clade</taxon>
        <taxon>Panicoideae</taxon>
        <taxon>Andropogonodae</taxon>
        <taxon>Paspaleae</taxon>
        <taxon>Paspalinae</taxon>
        <taxon>Paspalum</taxon>
    </lineage>
</organism>
<dbReference type="EMBL" id="CP144745">
    <property type="protein sequence ID" value="WVZ50901.1"/>
    <property type="molecule type" value="Genomic_DNA"/>
</dbReference>
<keyword evidence="2" id="KW-1185">Reference proteome</keyword>
<reference evidence="1 2" key="1">
    <citation type="submission" date="2024-02" db="EMBL/GenBank/DDBJ databases">
        <title>High-quality chromosome-scale genome assembly of Pensacola bahiagrass (Paspalum notatum Flugge var. saurae).</title>
        <authorList>
            <person name="Vega J.M."/>
            <person name="Podio M."/>
            <person name="Orjuela J."/>
            <person name="Siena L.A."/>
            <person name="Pessino S.C."/>
            <person name="Combes M.C."/>
            <person name="Mariac C."/>
            <person name="Albertini E."/>
            <person name="Pupilli F."/>
            <person name="Ortiz J.P.A."/>
            <person name="Leblanc O."/>
        </authorList>
    </citation>
    <scope>NUCLEOTIDE SEQUENCE [LARGE SCALE GENOMIC DNA]</scope>
    <source>
        <strain evidence="1">R1</strain>
        <tissue evidence="1">Leaf</tissue>
    </source>
</reference>
<dbReference type="Proteomes" id="UP001341281">
    <property type="component" value="Chromosome 01"/>
</dbReference>
<evidence type="ECO:0000313" key="1">
    <source>
        <dbReference type="EMBL" id="WVZ50901.1"/>
    </source>
</evidence>
<proteinExistence type="predicted"/>
<gene>
    <name evidence="1" type="ORF">U9M48_002108</name>
</gene>
<dbReference type="AlphaFoldDB" id="A0AAQ3PPS6"/>